<dbReference type="GO" id="GO:0019305">
    <property type="term" value="P:dTDP-rhamnose biosynthetic process"/>
    <property type="evidence" value="ECO:0007669"/>
    <property type="project" value="TreeGrafter"/>
</dbReference>
<accession>A0A1I0ZL66</accession>
<evidence type="ECO:0000256" key="3">
    <source>
        <dbReference type="PIRSR" id="PIRSR600888-3"/>
    </source>
</evidence>
<dbReference type="Proteomes" id="UP000243799">
    <property type="component" value="Unassembled WGS sequence"/>
</dbReference>
<dbReference type="GO" id="GO:0000271">
    <property type="term" value="P:polysaccharide biosynthetic process"/>
    <property type="evidence" value="ECO:0007669"/>
    <property type="project" value="TreeGrafter"/>
</dbReference>
<evidence type="ECO:0000256" key="2">
    <source>
        <dbReference type="PIRSR" id="PIRSR600888-1"/>
    </source>
</evidence>
<dbReference type="CDD" id="cd00438">
    <property type="entry name" value="cupin_RmlC"/>
    <property type="match status" value="1"/>
</dbReference>
<dbReference type="STRING" id="490629.SAMN05216266_10774"/>
<dbReference type="EMBL" id="FOKG01000007">
    <property type="protein sequence ID" value="SFB26092.1"/>
    <property type="molecule type" value="Genomic_DNA"/>
</dbReference>
<dbReference type="GO" id="GO:0008830">
    <property type="term" value="F:dTDP-4-dehydrorhamnose 3,5-epimerase activity"/>
    <property type="evidence" value="ECO:0007669"/>
    <property type="project" value="InterPro"/>
</dbReference>
<dbReference type="Pfam" id="PF00908">
    <property type="entry name" value="dTDP_sugar_isom"/>
    <property type="match status" value="1"/>
</dbReference>
<feature type="site" description="Participates in a stacking interaction with the thymidine ring of dTDP-4-oxo-6-deoxyglucose" evidence="3">
    <location>
        <position position="139"/>
    </location>
</feature>
<reference evidence="5" key="1">
    <citation type="submission" date="2016-10" db="EMBL/GenBank/DDBJ databases">
        <authorList>
            <person name="Varghese N."/>
            <person name="Submissions S."/>
        </authorList>
    </citation>
    <scope>NUCLEOTIDE SEQUENCE [LARGE SCALE GENOMIC DNA]</scope>
    <source>
        <strain evidence="5">CGMCC 4.3568</strain>
    </source>
</reference>
<dbReference type="Gene3D" id="2.60.120.10">
    <property type="entry name" value="Jelly Rolls"/>
    <property type="match status" value="1"/>
</dbReference>
<dbReference type="InterPro" id="IPR014710">
    <property type="entry name" value="RmlC-like_jellyroll"/>
</dbReference>
<dbReference type="RefSeq" id="WP_091673387.1">
    <property type="nucleotide sequence ID" value="NZ_FOKG01000007.1"/>
</dbReference>
<keyword evidence="5" id="KW-1185">Reference proteome</keyword>
<proteinExistence type="inferred from homology"/>
<comment type="similarity">
    <text evidence="1">Belongs to the dTDP-4-dehydrorhamnose 3,5-epimerase family.</text>
</comment>
<gene>
    <name evidence="4" type="ORF">SAMN05216266_10774</name>
</gene>
<evidence type="ECO:0000313" key="4">
    <source>
        <dbReference type="EMBL" id="SFB26092.1"/>
    </source>
</evidence>
<dbReference type="PANTHER" id="PTHR21047:SF2">
    <property type="entry name" value="THYMIDINE DIPHOSPHO-4-KETO-RHAMNOSE 3,5-EPIMERASE"/>
    <property type="match status" value="1"/>
</dbReference>
<dbReference type="InterPro" id="IPR000888">
    <property type="entry name" value="RmlC-like"/>
</dbReference>
<dbReference type="InterPro" id="IPR011051">
    <property type="entry name" value="RmlC_Cupin_sf"/>
</dbReference>
<evidence type="ECO:0000313" key="5">
    <source>
        <dbReference type="Proteomes" id="UP000243799"/>
    </source>
</evidence>
<sequence length="212" mass="23860">MRVRELSVEGALELTPKASLDDRGLFVSPFQETHFRRATGRRLFNVAQTNHSQSRRGVIRGIHYTVTPPGCAKYVYCPHGAALDVVVDIRVGSPTFGRWDVVEVDPRTFRSVYFPIGVGHVFVALQDDTVMSYMISGEYVPENELALFPLDLDLGLPLPKDVRPIISERDRMAPTLAEAEQQGLLPRYDKCKEVEETLWLYEANGPSTPNRT</sequence>
<organism evidence="4 5">
    <name type="scientific">Amycolatopsis marina</name>
    <dbReference type="NCBI Taxonomy" id="490629"/>
    <lineage>
        <taxon>Bacteria</taxon>
        <taxon>Bacillati</taxon>
        <taxon>Actinomycetota</taxon>
        <taxon>Actinomycetes</taxon>
        <taxon>Pseudonocardiales</taxon>
        <taxon>Pseudonocardiaceae</taxon>
        <taxon>Amycolatopsis</taxon>
    </lineage>
</organism>
<evidence type="ECO:0000256" key="1">
    <source>
        <dbReference type="ARBA" id="ARBA00010154"/>
    </source>
</evidence>
<feature type="active site" description="Proton acceptor" evidence="2">
    <location>
        <position position="63"/>
    </location>
</feature>
<dbReference type="SUPFAM" id="SSF51182">
    <property type="entry name" value="RmlC-like cupins"/>
    <property type="match status" value="1"/>
</dbReference>
<dbReference type="GO" id="GO:0005829">
    <property type="term" value="C:cytosol"/>
    <property type="evidence" value="ECO:0007669"/>
    <property type="project" value="TreeGrafter"/>
</dbReference>
<dbReference type="OrthoDB" id="9800680at2"/>
<protein>
    <submittedName>
        <fullName evidence="4">Epimerase EvaD</fullName>
    </submittedName>
</protein>
<dbReference type="PANTHER" id="PTHR21047">
    <property type="entry name" value="DTDP-6-DEOXY-D-GLUCOSE-3,5 EPIMERASE"/>
    <property type="match status" value="1"/>
</dbReference>
<feature type="active site" description="Proton donor" evidence="2">
    <location>
        <position position="133"/>
    </location>
</feature>
<name>A0A1I0ZL66_9PSEU</name>
<dbReference type="AlphaFoldDB" id="A0A1I0ZL66"/>